<reference evidence="1 2" key="1">
    <citation type="submission" date="2024-02" db="EMBL/GenBank/DDBJ databases">
        <title>Full genome sequence of Nocardioides kribbensis.</title>
        <authorList>
            <person name="Poletto B.L."/>
            <person name="Silva G."/>
            <person name="Galante D."/>
            <person name="Campos K.R."/>
            <person name="Santos M.B.N."/>
            <person name="Sacchi C.T."/>
        </authorList>
    </citation>
    <scope>NUCLEOTIDE SEQUENCE [LARGE SCALE GENOMIC DNA]</scope>
    <source>
        <strain evidence="1 2">O4R</strain>
    </source>
</reference>
<evidence type="ECO:0000313" key="1">
    <source>
        <dbReference type="EMBL" id="MEQ7845866.1"/>
    </source>
</evidence>
<proteinExistence type="predicted"/>
<accession>A0ABV1NTQ1</accession>
<protein>
    <submittedName>
        <fullName evidence="1">Uncharacterized protein</fullName>
    </submittedName>
</protein>
<name>A0ABV1NTQ1_9ACTN</name>
<comment type="caution">
    <text evidence="1">The sequence shown here is derived from an EMBL/GenBank/DDBJ whole genome shotgun (WGS) entry which is preliminary data.</text>
</comment>
<evidence type="ECO:0000313" key="2">
    <source>
        <dbReference type="Proteomes" id="UP001482520"/>
    </source>
</evidence>
<dbReference type="EMBL" id="JBEGDP010000001">
    <property type="protein sequence ID" value="MEQ7845866.1"/>
    <property type="molecule type" value="Genomic_DNA"/>
</dbReference>
<keyword evidence="2" id="KW-1185">Reference proteome</keyword>
<sequence>MASNKLWMTAQTPSRSALPVRGRTIAFTASTQGTTVSSAAVSSAVVSVAAERQGVVAGDLAFGHAYIPGPLAWSPPIC</sequence>
<organism evidence="1 2">
    <name type="scientific">Nocardioides kribbensis</name>
    <dbReference type="NCBI Taxonomy" id="305517"/>
    <lineage>
        <taxon>Bacteria</taxon>
        <taxon>Bacillati</taxon>
        <taxon>Actinomycetota</taxon>
        <taxon>Actinomycetes</taxon>
        <taxon>Propionibacteriales</taxon>
        <taxon>Nocardioidaceae</taxon>
        <taxon>Nocardioides</taxon>
    </lineage>
</organism>
<dbReference type="RefSeq" id="WP_349803553.1">
    <property type="nucleotide sequence ID" value="NZ_JBEGDP010000001.1"/>
</dbReference>
<gene>
    <name evidence="1" type="ORF">V6R90_01155</name>
</gene>
<dbReference type="Proteomes" id="UP001482520">
    <property type="component" value="Unassembled WGS sequence"/>
</dbReference>